<evidence type="ECO:0000256" key="3">
    <source>
        <dbReference type="ARBA" id="ARBA00022989"/>
    </source>
</evidence>
<organism evidence="6 7">
    <name type="scientific">Gemmatirosa kalamazoonensis</name>
    <dbReference type="NCBI Taxonomy" id="861299"/>
    <lineage>
        <taxon>Bacteria</taxon>
        <taxon>Pseudomonadati</taxon>
        <taxon>Gemmatimonadota</taxon>
        <taxon>Gemmatimonadia</taxon>
        <taxon>Gemmatimonadales</taxon>
        <taxon>Gemmatimonadaceae</taxon>
        <taxon>Gemmatirosa</taxon>
    </lineage>
</organism>
<feature type="transmembrane region" description="Helical" evidence="5">
    <location>
        <begin position="293"/>
        <end position="319"/>
    </location>
</feature>
<evidence type="ECO:0000256" key="4">
    <source>
        <dbReference type="ARBA" id="ARBA00023136"/>
    </source>
</evidence>
<comment type="subcellular location">
    <subcellularLocation>
        <location evidence="1">Membrane</location>
        <topology evidence="1">Multi-pass membrane protein</topology>
    </subcellularLocation>
</comment>
<dbReference type="RefSeq" id="WP_025414854.1">
    <property type="nucleotide sequence ID" value="NZ_CP007130.1"/>
</dbReference>
<reference evidence="6 7" key="1">
    <citation type="journal article" date="2014" name="Genome Announc.">
        <title>Genome Sequence and Methylome of Soil Bacterium Gemmatirosa kalamazoonensis KBS708T, a Member of the Rarely Cultivated Gemmatimonadetes Phylum.</title>
        <authorList>
            <person name="Debruyn J.M."/>
            <person name="Radosevich M."/>
            <person name="Wommack K.E."/>
            <person name="Polson S.W."/>
            <person name="Hauser L.J."/>
            <person name="Fawaz M.N."/>
            <person name="Korlach J."/>
            <person name="Tsai Y.C."/>
        </authorList>
    </citation>
    <scope>NUCLEOTIDE SEQUENCE [LARGE SCALE GENOMIC DNA]</scope>
    <source>
        <strain evidence="6 7">KBS708</strain>
        <plasmid evidence="7">Plasmid 2</plasmid>
    </source>
</reference>
<feature type="transmembrane region" description="Helical" evidence="5">
    <location>
        <begin position="431"/>
        <end position="451"/>
    </location>
</feature>
<dbReference type="KEGG" id="gba:J421_6019"/>
<dbReference type="PANTHER" id="PTHR11785:SF512">
    <property type="entry name" value="SOBREMESA, ISOFORM B"/>
    <property type="match status" value="1"/>
</dbReference>
<sequence>MSIPPPIDAAEPPQLPRRFGLLPATALNMTNMIGVGPFITIPLLMSALGGPQAMLGWIVALVIVIGDGMVWSELGAAMPGSGGSFHYLREAFGRERLGRLMAFLFVWQFVLSGPLEIASGYIGFADYASYIWKGLTRANTIALVTVVGLVNIALLYRRIHSIASITVSLWVGTLITALAVIVTGTMHFDPRVAFDFPPGAFNFSLGFFLGLGAASRIGIYDYLGYYDVCYIGDEVRDPGRVIPRSILISTAAVAVIYLGINLSIIGVVPWRTFVPAAAHPESNFIVSIFMQKIYGRGVATVFTLLVLWTAFGSVFALLLGYSRIPFAAAESGYFFRAFARLHPTKDFPYVSLLVLGAISIVAGLFSLGTVIDALIVTRILVQFMGQVFGVMLLRKRAPEMPRPYRMWLYPVPALVALVGWIFVFATTAPRVIMFGLGVLALGGLAFLVWSWRTTRWPFALQEAAS</sequence>
<keyword evidence="2 5" id="KW-0812">Transmembrane</keyword>
<feature type="transmembrane region" description="Helical" evidence="5">
    <location>
        <begin position="200"/>
        <end position="225"/>
    </location>
</feature>
<dbReference type="InterPro" id="IPR050598">
    <property type="entry name" value="AminoAcid_Transporter"/>
</dbReference>
<dbReference type="Gene3D" id="1.20.1740.10">
    <property type="entry name" value="Amino acid/polyamine transporter I"/>
    <property type="match status" value="1"/>
</dbReference>
<feature type="transmembrane region" description="Helical" evidence="5">
    <location>
        <begin position="246"/>
        <end position="273"/>
    </location>
</feature>
<dbReference type="Proteomes" id="UP000019151">
    <property type="component" value="Plasmid 2"/>
</dbReference>
<dbReference type="OrthoDB" id="3181223at2"/>
<evidence type="ECO:0000256" key="1">
    <source>
        <dbReference type="ARBA" id="ARBA00004141"/>
    </source>
</evidence>
<evidence type="ECO:0000256" key="5">
    <source>
        <dbReference type="SAM" id="Phobius"/>
    </source>
</evidence>
<feature type="transmembrane region" description="Helical" evidence="5">
    <location>
        <begin position="347"/>
        <end position="367"/>
    </location>
</feature>
<keyword evidence="4 5" id="KW-0472">Membrane</keyword>
<dbReference type="Pfam" id="PF13520">
    <property type="entry name" value="AA_permease_2"/>
    <property type="match status" value="1"/>
</dbReference>
<dbReference type="PANTHER" id="PTHR11785">
    <property type="entry name" value="AMINO ACID TRANSPORTER"/>
    <property type="match status" value="1"/>
</dbReference>
<feature type="transmembrane region" description="Helical" evidence="5">
    <location>
        <begin position="406"/>
        <end position="425"/>
    </location>
</feature>
<feature type="transmembrane region" description="Helical" evidence="5">
    <location>
        <begin position="167"/>
        <end position="188"/>
    </location>
</feature>
<dbReference type="GO" id="GO:0016020">
    <property type="term" value="C:membrane"/>
    <property type="evidence" value="ECO:0007669"/>
    <property type="project" value="UniProtKB-SubCell"/>
</dbReference>
<geneLocation type="plasmid" evidence="6 7">
    <name>2</name>
</geneLocation>
<dbReference type="EMBL" id="CP007130">
    <property type="protein sequence ID" value="AHG93554.1"/>
    <property type="molecule type" value="Genomic_DNA"/>
</dbReference>
<keyword evidence="7" id="KW-1185">Reference proteome</keyword>
<accession>W0RRD8</accession>
<keyword evidence="6" id="KW-0614">Plasmid</keyword>
<dbReference type="eggNOG" id="COG0531">
    <property type="taxonomic scope" value="Bacteria"/>
</dbReference>
<gene>
    <name evidence="6" type="ORF">J421_6019</name>
</gene>
<evidence type="ECO:0000313" key="7">
    <source>
        <dbReference type="Proteomes" id="UP000019151"/>
    </source>
</evidence>
<feature type="transmembrane region" description="Helical" evidence="5">
    <location>
        <begin position="54"/>
        <end position="76"/>
    </location>
</feature>
<keyword evidence="3 5" id="KW-1133">Transmembrane helix</keyword>
<dbReference type="InterPro" id="IPR002293">
    <property type="entry name" value="AA/rel_permease1"/>
</dbReference>
<name>W0RRD8_9BACT</name>
<protein>
    <submittedName>
        <fullName evidence="6">Amino acid permease-associated region</fullName>
    </submittedName>
</protein>
<feature type="transmembrane region" description="Helical" evidence="5">
    <location>
        <begin position="97"/>
        <end position="115"/>
    </location>
</feature>
<dbReference type="AlphaFoldDB" id="W0RRD8"/>
<dbReference type="HOGENOM" id="CLU_007946_3_4_0"/>
<proteinExistence type="predicted"/>
<dbReference type="GO" id="GO:0015179">
    <property type="term" value="F:L-amino acid transmembrane transporter activity"/>
    <property type="evidence" value="ECO:0007669"/>
    <property type="project" value="TreeGrafter"/>
</dbReference>
<evidence type="ECO:0000256" key="2">
    <source>
        <dbReference type="ARBA" id="ARBA00022692"/>
    </source>
</evidence>
<dbReference type="InParanoid" id="W0RRD8"/>
<dbReference type="PIRSF" id="PIRSF006060">
    <property type="entry name" value="AA_transporter"/>
    <property type="match status" value="1"/>
</dbReference>
<evidence type="ECO:0000313" key="6">
    <source>
        <dbReference type="EMBL" id="AHG93554.1"/>
    </source>
</evidence>
<feature type="transmembrane region" description="Helical" evidence="5">
    <location>
        <begin position="373"/>
        <end position="394"/>
    </location>
</feature>
<feature type="transmembrane region" description="Helical" evidence="5">
    <location>
        <begin position="21"/>
        <end position="48"/>
    </location>
</feature>
<feature type="transmembrane region" description="Helical" evidence="5">
    <location>
        <begin position="135"/>
        <end position="155"/>
    </location>
</feature>